<feature type="domain" description="Bet v I/Major latex protein" evidence="1">
    <location>
        <begin position="2"/>
        <end position="149"/>
    </location>
</feature>
<dbReference type="PANTHER" id="PTHR31907">
    <property type="entry name" value="MLP-LIKE PROTEIN 423"/>
    <property type="match status" value="1"/>
</dbReference>
<dbReference type="Pfam" id="PF00407">
    <property type="entry name" value="Bet_v_1"/>
    <property type="match status" value="1"/>
</dbReference>
<dbReference type="GO" id="GO:0006952">
    <property type="term" value="P:defense response"/>
    <property type="evidence" value="ECO:0007669"/>
    <property type="project" value="InterPro"/>
</dbReference>
<name>A0A6A1UPZ0_9ROSI</name>
<dbReference type="AlphaFoldDB" id="A0A6A1UPZ0"/>
<dbReference type="OrthoDB" id="1858121at2759"/>
<dbReference type="SUPFAM" id="SSF55961">
    <property type="entry name" value="Bet v1-like"/>
    <property type="match status" value="1"/>
</dbReference>
<dbReference type="InterPro" id="IPR051761">
    <property type="entry name" value="MLP-like_ligand-binding"/>
</dbReference>
<keyword evidence="3" id="KW-1185">Reference proteome</keyword>
<accession>A0A6A1UPZ0</accession>
<evidence type="ECO:0000259" key="1">
    <source>
        <dbReference type="SMART" id="SM01037"/>
    </source>
</evidence>
<comment type="caution">
    <text evidence="2">The sequence shown here is derived from an EMBL/GenBank/DDBJ whole genome shotgun (WGS) entry which is preliminary data.</text>
</comment>
<reference evidence="2 3" key="1">
    <citation type="journal article" date="2019" name="Plant Biotechnol. J.">
        <title>The red bayberry genome and genetic basis of sex determination.</title>
        <authorList>
            <person name="Jia H.M."/>
            <person name="Jia H.J."/>
            <person name="Cai Q.L."/>
            <person name="Wang Y."/>
            <person name="Zhao H.B."/>
            <person name="Yang W.F."/>
            <person name="Wang G.Y."/>
            <person name="Li Y.H."/>
            <person name="Zhan D.L."/>
            <person name="Shen Y.T."/>
            <person name="Niu Q.F."/>
            <person name="Chang L."/>
            <person name="Qiu J."/>
            <person name="Zhao L."/>
            <person name="Xie H.B."/>
            <person name="Fu W.Y."/>
            <person name="Jin J."/>
            <person name="Li X.W."/>
            <person name="Jiao Y."/>
            <person name="Zhou C.C."/>
            <person name="Tu T."/>
            <person name="Chai C.Y."/>
            <person name="Gao J.L."/>
            <person name="Fan L.J."/>
            <person name="van de Weg E."/>
            <person name="Wang J.Y."/>
            <person name="Gao Z.S."/>
        </authorList>
    </citation>
    <scope>NUCLEOTIDE SEQUENCE [LARGE SCALE GENOMIC DNA]</scope>
    <source>
        <tissue evidence="2">Leaves</tissue>
    </source>
</reference>
<evidence type="ECO:0000313" key="3">
    <source>
        <dbReference type="Proteomes" id="UP000516437"/>
    </source>
</evidence>
<organism evidence="2 3">
    <name type="scientific">Morella rubra</name>
    <name type="common">Chinese bayberry</name>
    <dbReference type="NCBI Taxonomy" id="262757"/>
    <lineage>
        <taxon>Eukaryota</taxon>
        <taxon>Viridiplantae</taxon>
        <taxon>Streptophyta</taxon>
        <taxon>Embryophyta</taxon>
        <taxon>Tracheophyta</taxon>
        <taxon>Spermatophyta</taxon>
        <taxon>Magnoliopsida</taxon>
        <taxon>eudicotyledons</taxon>
        <taxon>Gunneridae</taxon>
        <taxon>Pentapetalae</taxon>
        <taxon>rosids</taxon>
        <taxon>fabids</taxon>
        <taxon>Fagales</taxon>
        <taxon>Myricaceae</taxon>
        <taxon>Morella</taxon>
    </lineage>
</organism>
<dbReference type="CDD" id="cd07816">
    <property type="entry name" value="Bet_v1-like"/>
    <property type="match status" value="1"/>
</dbReference>
<evidence type="ECO:0000313" key="2">
    <source>
        <dbReference type="EMBL" id="KAB1202341.1"/>
    </source>
</evidence>
<dbReference type="Gene3D" id="3.30.530.20">
    <property type="match status" value="1"/>
</dbReference>
<dbReference type="InterPro" id="IPR000916">
    <property type="entry name" value="Bet_v_I/MLP"/>
</dbReference>
<dbReference type="EMBL" id="RXIC02000026">
    <property type="protein sequence ID" value="KAB1202341.1"/>
    <property type="molecule type" value="Genomic_DNA"/>
</dbReference>
<protein>
    <submittedName>
        <fullName evidence="2">MLP-like protein 43</fullName>
    </submittedName>
</protein>
<proteinExistence type="predicted"/>
<sequence length="149" mass="16648">MSLFGKLEVEVEIKAPAHKFHKVNTTGNSELPNFCPQFIQKVESLEGEWGEEGTVVCWYFHVDGKTVVSKEVLEVVDNVNLSITFKLIGGPLLELYKNVKFIVESTPKGGGGLVRNIFEYEKLRADVLDTNAMLQLAVEVTKEIDAHLI</sequence>
<dbReference type="SMART" id="SM01037">
    <property type="entry name" value="Bet_v_1"/>
    <property type="match status" value="1"/>
</dbReference>
<dbReference type="Proteomes" id="UP000516437">
    <property type="component" value="Chromosome 8"/>
</dbReference>
<dbReference type="InterPro" id="IPR023393">
    <property type="entry name" value="START-like_dom_sf"/>
</dbReference>
<gene>
    <name evidence="2" type="ORF">CJ030_MR8G010739</name>
</gene>